<dbReference type="InterPro" id="IPR036291">
    <property type="entry name" value="NAD(P)-bd_dom_sf"/>
</dbReference>
<keyword evidence="6" id="KW-0560">Oxidoreductase</keyword>
<dbReference type="NCBIfam" id="TIGR01214">
    <property type="entry name" value="rmlD"/>
    <property type="match status" value="1"/>
</dbReference>
<evidence type="ECO:0000256" key="4">
    <source>
        <dbReference type="ARBA" id="ARBA00017099"/>
    </source>
</evidence>
<accession>A0A370DR00</accession>
<dbReference type="Pfam" id="PF04321">
    <property type="entry name" value="RmlD_sub_bind"/>
    <property type="match status" value="1"/>
</dbReference>
<comment type="caution">
    <text evidence="8">The sequence shown here is derived from an EMBL/GenBank/DDBJ whole genome shotgun (WGS) entry which is preliminary data.</text>
</comment>
<keyword evidence="6" id="KW-0521">NADP</keyword>
<gene>
    <name evidence="8" type="primary">rfbD</name>
    <name evidence="8" type="ORF">DIZ78_02380</name>
</gene>
<evidence type="ECO:0000259" key="7">
    <source>
        <dbReference type="Pfam" id="PF04321"/>
    </source>
</evidence>
<comment type="pathway">
    <text evidence="1 6">Carbohydrate biosynthesis; dTDP-L-rhamnose biosynthesis.</text>
</comment>
<dbReference type="Gene3D" id="3.40.50.720">
    <property type="entry name" value="NAD(P)-binding Rossmann-like Domain"/>
    <property type="match status" value="1"/>
</dbReference>
<organism evidence="8 9">
    <name type="scientific">endosymbiont of Escarpia spicata</name>
    <dbReference type="NCBI Taxonomy" id="2200908"/>
    <lineage>
        <taxon>Bacteria</taxon>
        <taxon>Pseudomonadati</taxon>
        <taxon>Pseudomonadota</taxon>
        <taxon>Gammaproteobacteria</taxon>
        <taxon>sulfur-oxidizing symbionts</taxon>
    </lineage>
</organism>
<comment type="cofactor">
    <cofactor evidence="6">
        <name>Mg(2+)</name>
        <dbReference type="ChEBI" id="CHEBI:18420"/>
    </cofactor>
    <text evidence="6">Binds 1 Mg(2+) ion per monomer.</text>
</comment>
<comment type="function">
    <text evidence="6">Catalyzes the reduction of dTDP-6-deoxy-L-lyxo-4-hexulose to yield dTDP-L-rhamnose.</text>
</comment>
<dbReference type="GO" id="GO:0019305">
    <property type="term" value="P:dTDP-rhamnose biosynthetic process"/>
    <property type="evidence" value="ECO:0007669"/>
    <property type="project" value="UniProtKB-UniPathway"/>
</dbReference>
<evidence type="ECO:0000256" key="6">
    <source>
        <dbReference type="RuleBase" id="RU364082"/>
    </source>
</evidence>
<dbReference type="CDD" id="cd05254">
    <property type="entry name" value="dTDP_HR_like_SDR_e"/>
    <property type="match status" value="1"/>
</dbReference>
<dbReference type="EMBL" id="QFXE01000005">
    <property type="protein sequence ID" value="RDH87440.1"/>
    <property type="molecule type" value="Genomic_DNA"/>
</dbReference>
<proteinExistence type="inferred from homology"/>
<protein>
    <recommendedName>
        <fullName evidence="4 6">dTDP-4-dehydrorhamnose reductase</fullName>
        <ecNumber evidence="3 6">1.1.1.133</ecNumber>
    </recommendedName>
</protein>
<name>A0A370DR00_9GAMM</name>
<evidence type="ECO:0000256" key="2">
    <source>
        <dbReference type="ARBA" id="ARBA00010944"/>
    </source>
</evidence>
<dbReference type="Gene3D" id="3.90.25.10">
    <property type="entry name" value="UDP-galactose 4-epimerase, domain 1"/>
    <property type="match status" value="1"/>
</dbReference>
<evidence type="ECO:0000313" key="9">
    <source>
        <dbReference type="Proteomes" id="UP000254771"/>
    </source>
</evidence>
<evidence type="ECO:0000313" key="8">
    <source>
        <dbReference type="EMBL" id="RDH87440.1"/>
    </source>
</evidence>
<dbReference type="GO" id="GO:0008831">
    <property type="term" value="F:dTDP-4-dehydrorhamnose reductase activity"/>
    <property type="evidence" value="ECO:0007669"/>
    <property type="project" value="UniProtKB-EC"/>
</dbReference>
<evidence type="ECO:0000256" key="5">
    <source>
        <dbReference type="ARBA" id="ARBA00048200"/>
    </source>
</evidence>
<dbReference type="AlphaFoldDB" id="A0A370DR00"/>
<dbReference type="PANTHER" id="PTHR10491:SF4">
    <property type="entry name" value="METHIONINE ADENOSYLTRANSFERASE 2 SUBUNIT BETA"/>
    <property type="match status" value="1"/>
</dbReference>
<dbReference type="UniPathway" id="UPA00124"/>
<dbReference type="InterPro" id="IPR005913">
    <property type="entry name" value="dTDP_dehydrorham_reduct"/>
</dbReference>
<dbReference type="GO" id="GO:0009243">
    <property type="term" value="P:O antigen biosynthetic process"/>
    <property type="evidence" value="ECO:0007669"/>
    <property type="project" value="UniProtKB-UniPathway"/>
</dbReference>
<dbReference type="GO" id="GO:0005829">
    <property type="term" value="C:cytosol"/>
    <property type="evidence" value="ECO:0007669"/>
    <property type="project" value="TreeGrafter"/>
</dbReference>
<dbReference type="SUPFAM" id="SSF51735">
    <property type="entry name" value="NAD(P)-binding Rossmann-fold domains"/>
    <property type="match status" value="1"/>
</dbReference>
<sequence>MAAKKKRILIIGDQGQVGWELQRAMTTLGDVITIGRRTKSLTIDLADPGTIRKAVREIKPDWIINAAAYTAVDKAEEEHELAMAVNGTAPGVLAEEAKAMKATLIHYSTDYVFDGKATEPYKEESPTNPLSVYGKTKLAGEKAVEAVDGRYLIFRTSWVYGNRGHNFLMTIRRLAQEREELKIVDDQYGAPTWCRHIAEATGQIVAQCVVDSDLVDEKRGLYHLSSDGMTTWYVFSRSIFELMREADEKILLQSVKPITTEEYPLPAPRPGYSGLDNAKLRHHFGVVLPDWELVLDQVMEEQR</sequence>
<dbReference type="PANTHER" id="PTHR10491">
    <property type="entry name" value="DTDP-4-DEHYDRORHAMNOSE REDUCTASE"/>
    <property type="match status" value="1"/>
</dbReference>
<comment type="catalytic activity">
    <reaction evidence="5 6">
        <text>dTDP-beta-L-rhamnose + NADP(+) = dTDP-4-dehydro-beta-L-rhamnose + NADPH + H(+)</text>
        <dbReference type="Rhea" id="RHEA:21796"/>
        <dbReference type="ChEBI" id="CHEBI:15378"/>
        <dbReference type="ChEBI" id="CHEBI:57510"/>
        <dbReference type="ChEBI" id="CHEBI:57783"/>
        <dbReference type="ChEBI" id="CHEBI:58349"/>
        <dbReference type="ChEBI" id="CHEBI:62830"/>
        <dbReference type="EC" id="1.1.1.133"/>
    </reaction>
</comment>
<dbReference type="InterPro" id="IPR029903">
    <property type="entry name" value="RmlD-like-bd"/>
</dbReference>
<evidence type="ECO:0000256" key="1">
    <source>
        <dbReference type="ARBA" id="ARBA00004781"/>
    </source>
</evidence>
<comment type="similarity">
    <text evidence="2 6">Belongs to the dTDP-4-dehydrorhamnose reductase family.</text>
</comment>
<dbReference type="UniPathway" id="UPA00281"/>
<dbReference type="Proteomes" id="UP000254771">
    <property type="component" value="Unassembled WGS sequence"/>
</dbReference>
<feature type="domain" description="RmlD-like substrate binding" evidence="7">
    <location>
        <begin position="7"/>
        <end position="301"/>
    </location>
</feature>
<evidence type="ECO:0000256" key="3">
    <source>
        <dbReference type="ARBA" id="ARBA00012929"/>
    </source>
</evidence>
<keyword evidence="9" id="KW-1185">Reference proteome</keyword>
<reference evidence="8 9" key="1">
    <citation type="journal article" date="2018" name="ISME J.">
        <title>Endosymbiont genomes yield clues of tubeworm success.</title>
        <authorList>
            <person name="Li Y."/>
            <person name="Liles M.R."/>
            <person name="Halanych K.M."/>
        </authorList>
    </citation>
    <scope>NUCLEOTIDE SEQUENCE [LARGE SCALE GENOMIC DNA]</scope>
    <source>
        <strain evidence="8">A1462</strain>
    </source>
</reference>
<dbReference type="EC" id="1.1.1.133" evidence="3 6"/>